<dbReference type="OrthoDB" id="6052130at2759"/>
<evidence type="ECO:0000313" key="2">
    <source>
        <dbReference type="EMBL" id="CAC5400004.1"/>
    </source>
</evidence>
<feature type="signal peptide" evidence="1">
    <location>
        <begin position="1"/>
        <end position="23"/>
    </location>
</feature>
<reference evidence="2 3" key="1">
    <citation type="submission" date="2020-06" db="EMBL/GenBank/DDBJ databases">
        <authorList>
            <person name="Li R."/>
            <person name="Bekaert M."/>
        </authorList>
    </citation>
    <scope>NUCLEOTIDE SEQUENCE [LARGE SCALE GENOMIC DNA]</scope>
    <source>
        <strain evidence="3">wild</strain>
    </source>
</reference>
<gene>
    <name evidence="2" type="ORF">MCOR_34223</name>
</gene>
<protein>
    <recommendedName>
        <fullName evidence="4">Corticotropin-releasing factor domain-containing protein</fullName>
    </recommendedName>
</protein>
<dbReference type="EMBL" id="CACVKT020006153">
    <property type="protein sequence ID" value="CAC5400004.1"/>
    <property type="molecule type" value="Genomic_DNA"/>
</dbReference>
<sequence length="177" mass="20268">MQIKDTCTLLLTFIVVLVCQVSSKDLFSSDQGEDSGRIDDLDIIADGRSKRTNYRTLNDIQSQNSLLSIPYKARTSLFPRQLRQSPYFALRGKRIPKGEYINSGDSDLFNEESTGDIPSSSLQSRDKRMISLLTLPDPRYESLIRRVIGQSMKMSNAKARDLMMDKRQHYRFHALRG</sequence>
<keyword evidence="3" id="KW-1185">Reference proteome</keyword>
<name>A0A6J8CYB8_MYTCO</name>
<evidence type="ECO:0000313" key="3">
    <source>
        <dbReference type="Proteomes" id="UP000507470"/>
    </source>
</evidence>
<keyword evidence="1" id="KW-0732">Signal</keyword>
<proteinExistence type="predicted"/>
<dbReference type="AlphaFoldDB" id="A0A6J8CYB8"/>
<organism evidence="2 3">
    <name type="scientific">Mytilus coruscus</name>
    <name type="common">Sea mussel</name>
    <dbReference type="NCBI Taxonomy" id="42192"/>
    <lineage>
        <taxon>Eukaryota</taxon>
        <taxon>Metazoa</taxon>
        <taxon>Spiralia</taxon>
        <taxon>Lophotrochozoa</taxon>
        <taxon>Mollusca</taxon>
        <taxon>Bivalvia</taxon>
        <taxon>Autobranchia</taxon>
        <taxon>Pteriomorphia</taxon>
        <taxon>Mytilida</taxon>
        <taxon>Mytiloidea</taxon>
        <taxon>Mytilidae</taxon>
        <taxon>Mytilinae</taxon>
        <taxon>Mytilus</taxon>
    </lineage>
</organism>
<evidence type="ECO:0000256" key="1">
    <source>
        <dbReference type="SAM" id="SignalP"/>
    </source>
</evidence>
<evidence type="ECO:0008006" key="4">
    <source>
        <dbReference type="Google" id="ProtNLM"/>
    </source>
</evidence>
<accession>A0A6J8CYB8</accession>
<dbReference type="Proteomes" id="UP000507470">
    <property type="component" value="Unassembled WGS sequence"/>
</dbReference>
<feature type="chain" id="PRO_5027114821" description="Corticotropin-releasing factor domain-containing protein" evidence="1">
    <location>
        <begin position="24"/>
        <end position="177"/>
    </location>
</feature>